<dbReference type="InterPro" id="IPR026797">
    <property type="entry name" value="HAUS_6"/>
</dbReference>
<evidence type="ECO:0000313" key="3">
    <source>
        <dbReference type="Proteomes" id="UP000824219"/>
    </source>
</evidence>
<dbReference type="PANTHER" id="PTHR16151">
    <property type="entry name" value="HAUS AUGMIN-LIKE COMPLEX SUBUNIT 6"/>
    <property type="match status" value="1"/>
</dbReference>
<sequence>MSNVQDASGKYLWWYLQSMEFHLDVAASTKGKTNVKHLNLGMNMFDKPNKEASYLVVHFLFKKLNPSRVQEVFRHCWPVLDHKADAEFRKVTFGWLQEIVNEKGSNFPKVVASHLHSSSGPRFVNLMLHFAKYVMLKMMKSFSTDGSWVPEAAAFPASTQELEMTRFQMVKRRFQKASVEQDALIQDYQKRARHLEKSLKDHKAEDVKYDDLLKKYENKTNLEKDLLEKIHKVRSLWAEIDDALSRLEGERSMLASVIEGKVDQYVLDGKDISVKIPTVLLERMERFSHQTGAGSLYEEGQPVILRLLELLNVGLRILSEERAKLSGPTSQLSHQHLQEQALLMKRSKETLKNMRRKLCKEDLPLVKSNIKKLELDWEKKWAECLSHTPLISFLNDDPVLDFLSPMPPLSFEAASEVSFKASIFSQYPAKLSELATQTLKAEPCLTEQEIEQDGDFLSSLPVEDKTEDILFSTCLASPRPVSPCVVHPETPTCVKVPSVAPTPSHVQASKRGPLHSQTKTSALKPKAQILELEYENLASQVAEAVTMSPVDGRSSSTEFEQLLNTLADPFTTKKQLPRTPESLIMDVRKSWRKAVEEGKAEKKHDTCQDSLSWIRTPVSEVKDKPSTETSSVRISSILSAEPVSCSPLPSQKRSSLHSTVSWDTSQLDALSQSSSNIFHSIAHETFPDAKNDDDDDDDSFNCSDGSQEVQEVDELILPPVVSCSPEETTQQMVRRALDDSPFSGRIMEKNSDFMPSAVRTSPGLGSCIGEKVFSLDLDQLESVPSPRREELLLPNLVTFSPIDEF</sequence>
<dbReference type="GO" id="GO:0051225">
    <property type="term" value="P:spindle assembly"/>
    <property type="evidence" value="ECO:0007669"/>
    <property type="project" value="InterPro"/>
</dbReference>
<dbReference type="GO" id="GO:1990498">
    <property type="term" value="C:mitotic spindle microtubule"/>
    <property type="evidence" value="ECO:0007669"/>
    <property type="project" value="TreeGrafter"/>
</dbReference>
<feature type="domain" description="HAUS augmin-like complex subunit 6 N-terminal" evidence="1">
    <location>
        <begin position="12"/>
        <end position="238"/>
    </location>
</feature>
<comment type="caution">
    <text evidence="2">The sequence shown here is derived from an EMBL/GenBank/DDBJ whole genome shotgun (WGS) entry which is preliminary data.</text>
</comment>
<proteinExistence type="predicted"/>
<reference evidence="2 3" key="1">
    <citation type="submission" date="2021-06" db="EMBL/GenBank/DDBJ databases">
        <title>Chromosome-level genome assembly of the red-tail catfish (Hemibagrus wyckioides).</title>
        <authorList>
            <person name="Shao F."/>
        </authorList>
    </citation>
    <scope>NUCLEOTIDE SEQUENCE [LARGE SCALE GENOMIC DNA]</scope>
    <source>
        <strain evidence="2">EC202008001</strain>
        <tissue evidence="2">Blood</tissue>
    </source>
</reference>
<keyword evidence="3" id="KW-1185">Reference proteome</keyword>
<dbReference type="Proteomes" id="UP000824219">
    <property type="component" value="Linkage Group LG07"/>
</dbReference>
<dbReference type="GO" id="GO:0008017">
    <property type="term" value="F:microtubule binding"/>
    <property type="evidence" value="ECO:0007669"/>
    <property type="project" value="TreeGrafter"/>
</dbReference>
<dbReference type="EMBL" id="JAHKSW010000007">
    <property type="protein sequence ID" value="KAG7330125.1"/>
    <property type="molecule type" value="Genomic_DNA"/>
</dbReference>
<dbReference type="InterPro" id="IPR028163">
    <property type="entry name" value="HAUS_6_N"/>
</dbReference>
<gene>
    <name evidence="2" type="ORF">KOW79_006347</name>
</gene>
<protein>
    <recommendedName>
        <fullName evidence="1">HAUS augmin-like complex subunit 6 N-terminal domain-containing protein</fullName>
    </recommendedName>
</protein>
<dbReference type="GO" id="GO:0070652">
    <property type="term" value="C:HAUS complex"/>
    <property type="evidence" value="ECO:0007669"/>
    <property type="project" value="InterPro"/>
</dbReference>
<evidence type="ECO:0000313" key="2">
    <source>
        <dbReference type="EMBL" id="KAG7330125.1"/>
    </source>
</evidence>
<accession>A0A9D3SNV4</accession>
<organism evidence="2 3">
    <name type="scientific">Hemibagrus wyckioides</name>
    <dbReference type="NCBI Taxonomy" id="337641"/>
    <lineage>
        <taxon>Eukaryota</taxon>
        <taxon>Metazoa</taxon>
        <taxon>Chordata</taxon>
        <taxon>Craniata</taxon>
        <taxon>Vertebrata</taxon>
        <taxon>Euteleostomi</taxon>
        <taxon>Actinopterygii</taxon>
        <taxon>Neopterygii</taxon>
        <taxon>Teleostei</taxon>
        <taxon>Ostariophysi</taxon>
        <taxon>Siluriformes</taxon>
        <taxon>Bagridae</taxon>
        <taxon>Hemibagrus</taxon>
    </lineage>
</organism>
<name>A0A9D3SNV4_9TELE</name>
<evidence type="ECO:0000259" key="1">
    <source>
        <dbReference type="Pfam" id="PF14661"/>
    </source>
</evidence>
<dbReference type="Pfam" id="PF14661">
    <property type="entry name" value="HAUS6_N"/>
    <property type="match status" value="1"/>
</dbReference>
<dbReference type="PANTHER" id="PTHR16151:SF2">
    <property type="entry name" value="HAUS AUGMIN-LIKE COMPLEX SUBUNIT 6"/>
    <property type="match status" value="1"/>
</dbReference>
<dbReference type="OrthoDB" id="5575722at2759"/>
<dbReference type="AlphaFoldDB" id="A0A9D3SNV4"/>